<dbReference type="AlphaFoldDB" id="A0A8H5CCL8"/>
<comment type="caution">
    <text evidence="1">The sequence shown here is derived from an EMBL/GenBank/DDBJ whole genome shotgun (WGS) entry which is preliminary data.</text>
</comment>
<reference evidence="1 2" key="1">
    <citation type="journal article" date="2020" name="ISME J.">
        <title>Uncovering the hidden diversity of litter-decomposition mechanisms in mushroom-forming fungi.</title>
        <authorList>
            <person name="Floudas D."/>
            <person name="Bentzer J."/>
            <person name="Ahren D."/>
            <person name="Johansson T."/>
            <person name="Persson P."/>
            <person name="Tunlid A."/>
        </authorList>
    </citation>
    <scope>NUCLEOTIDE SEQUENCE [LARGE SCALE GENOMIC DNA]</scope>
    <source>
        <strain evidence="1 2">CBS 175.51</strain>
    </source>
</reference>
<dbReference type="SUPFAM" id="SSF54909">
    <property type="entry name" value="Dimeric alpha+beta barrel"/>
    <property type="match status" value="1"/>
</dbReference>
<dbReference type="Proteomes" id="UP000541558">
    <property type="component" value="Unassembled WGS sequence"/>
</dbReference>
<gene>
    <name evidence="1" type="ORF">D9611_008812</name>
</gene>
<accession>A0A8H5CCL8</accession>
<protein>
    <recommendedName>
        <fullName evidence="3">ABM domain-containing protein</fullName>
    </recommendedName>
</protein>
<name>A0A8H5CCL8_9AGAR</name>
<dbReference type="EMBL" id="JAACJK010000010">
    <property type="protein sequence ID" value="KAF5339018.1"/>
    <property type="molecule type" value="Genomic_DNA"/>
</dbReference>
<organism evidence="1 2">
    <name type="scientific">Ephemerocybe angulata</name>
    <dbReference type="NCBI Taxonomy" id="980116"/>
    <lineage>
        <taxon>Eukaryota</taxon>
        <taxon>Fungi</taxon>
        <taxon>Dikarya</taxon>
        <taxon>Basidiomycota</taxon>
        <taxon>Agaricomycotina</taxon>
        <taxon>Agaricomycetes</taxon>
        <taxon>Agaricomycetidae</taxon>
        <taxon>Agaricales</taxon>
        <taxon>Agaricineae</taxon>
        <taxon>Psathyrellaceae</taxon>
        <taxon>Ephemerocybe</taxon>
    </lineage>
</organism>
<dbReference type="OrthoDB" id="3830579at2759"/>
<dbReference type="Gene3D" id="3.30.70.100">
    <property type="match status" value="2"/>
</dbReference>
<evidence type="ECO:0000313" key="2">
    <source>
        <dbReference type="Proteomes" id="UP000541558"/>
    </source>
</evidence>
<dbReference type="InterPro" id="IPR011008">
    <property type="entry name" value="Dimeric_a/b-barrel"/>
</dbReference>
<proteinExistence type="predicted"/>
<evidence type="ECO:0000313" key="1">
    <source>
        <dbReference type="EMBL" id="KAF5339018.1"/>
    </source>
</evidence>
<sequence>MSLCVEVASFQASDALLSDPSLVKGASDIISKAEGFKSAYSGFQTEDGKTVYIVLVWESYDLHEKARADPIYAELGAQMKDTLIGPGPYSLEFTVMKDFTISLEAPNTEITYYKIKEGKTKEELTSQFDNMNGIFGSQGFTGAHPPAAYGELIEKPGTFLAISGWDRAEDHAAVAGSEVALPEIVKLLALADPISSAHVSLTKH</sequence>
<evidence type="ECO:0008006" key="3">
    <source>
        <dbReference type="Google" id="ProtNLM"/>
    </source>
</evidence>
<keyword evidence="2" id="KW-1185">Reference proteome</keyword>